<dbReference type="Pfam" id="PF12802">
    <property type="entry name" value="MarR_2"/>
    <property type="match status" value="1"/>
</dbReference>
<keyword evidence="3" id="KW-1185">Reference proteome</keyword>
<evidence type="ECO:0000313" key="2">
    <source>
        <dbReference type="EMBL" id="TSJ73331.1"/>
    </source>
</evidence>
<dbReference type="EMBL" id="VMHH01000006">
    <property type="protein sequence ID" value="TSJ73331.1"/>
    <property type="molecule type" value="Genomic_DNA"/>
</dbReference>
<protein>
    <submittedName>
        <fullName evidence="2">MarR family transcriptional regulator</fullName>
    </submittedName>
</protein>
<dbReference type="Gene3D" id="1.10.10.10">
    <property type="entry name" value="Winged helix-like DNA-binding domain superfamily/Winged helix DNA-binding domain"/>
    <property type="match status" value="1"/>
</dbReference>
<organism evidence="2 3">
    <name type="scientific">Corynebacterium godavarianum</name>
    <dbReference type="NCBI Taxonomy" id="2054421"/>
    <lineage>
        <taxon>Bacteria</taxon>
        <taxon>Bacillati</taxon>
        <taxon>Actinomycetota</taxon>
        <taxon>Actinomycetes</taxon>
        <taxon>Mycobacteriales</taxon>
        <taxon>Corynebacteriaceae</taxon>
        <taxon>Corynebacterium</taxon>
    </lineage>
</organism>
<dbReference type="PANTHER" id="PTHR33164:SF99">
    <property type="entry name" value="MARR FAMILY REGULATORY PROTEIN"/>
    <property type="match status" value="1"/>
</dbReference>
<proteinExistence type="predicted"/>
<evidence type="ECO:0000313" key="3">
    <source>
        <dbReference type="Proteomes" id="UP000320747"/>
    </source>
</evidence>
<comment type="caution">
    <text evidence="2">The sequence shown here is derived from an EMBL/GenBank/DDBJ whole genome shotgun (WGS) entry which is preliminary data.</text>
</comment>
<dbReference type="Proteomes" id="UP000320747">
    <property type="component" value="Unassembled WGS sequence"/>
</dbReference>
<reference evidence="2 3" key="1">
    <citation type="submission" date="2019-07" db="EMBL/GenBank/DDBJ databases">
        <title>Draft genome of Corynebacterium godavarianum and other related strains.</title>
        <authorList>
            <person name="Bernier A.-M."/>
            <person name="Bernard K."/>
        </authorList>
    </citation>
    <scope>NUCLEOTIDE SEQUENCE [LARGE SCALE GENOMIC DNA]</scope>
    <source>
        <strain evidence="2 3">LMG 29598</strain>
    </source>
</reference>
<dbReference type="InterPro" id="IPR000835">
    <property type="entry name" value="HTH_MarR-typ"/>
</dbReference>
<dbReference type="InterPro" id="IPR036390">
    <property type="entry name" value="WH_DNA-bd_sf"/>
</dbReference>
<dbReference type="InterPro" id="IPR039422">
    <property type="entry name" value="MarR/SlyA-like"/>
</dbReference>
<dbReference type="PRINTS" id="PR00598">
    <property type="entry name" value="HTHMARR"/>
</dbReference>
<dbReference type="PANTHER" id="PTHR33164">
    <property type="entry name" value="TRANSCRIPTIONAL REGULATOR, MARR FAMILY"/>
    <property type="match status" value="1"/>
</dbReference>
<gene>
    <name evidence="2" type="ORF">FPH17_07985</name>
</gene>
<dbReference type="SMART" id="SM00347">
    <property type="entry name" value="HTH_MARR"/>
    <property type="match status" value="1"/>
</dbReference>
<feature type="domain" description="HTH marR-type" evidence="1">
    <location>
        <begin position="1"/>
        <end position="157"/>
    </location>
</feature>
<name>A0ABY3E194_9CORY</name>
<dbReference type="PROSITE" id="PS50995">
    <property type="entry name" value="HTH_MARR_2"/>
    <property type="match status" value="1"/>
</dbReference>
<dbReference type="RefSeq" id="WP_154879670.1">
    <property type="nucleotide sequence ID" value="NZ_JAADJX010000001.1"/>
</dbReference>
<evidence type="ECO:0000259" key="1">
    <source>
        <dbReference type="PROSITE" id="PS50995"/>
    </source>
</evidence>
<dbReference type="InterPro" id="IPR036388">
    <property type="entry name" value="WH-like_DNA-bd_sf"/>
</dbReference>
<accession>A0ABY3E194</accession>
<sequence>MSQTATTETIPARTLSASWAQVAAIVTAVDTTLGKWLLDNYNIGLTEYRAVLHLSRTSDRELRITELANRVGLTQSSVTRLVERMEAKGLAFRDTCPDDGRGVFAVITDAGLKVVTEIREPYETKICELLSDAAKKYPQLNLVDLDQSFQAISKLIS</sequence>
<dbReference type="SUPFAM" id="SSF46785">
    <property type="entry name" value="Winged helix' DNA-binding domain"/>
    <property type="match status" value="1"/>
</dbReference>